<keyword evidence="2" id="KW-1185">Reference proteome</keyword>
<sequence length="438" mass="49503">MRSIDRAPDLGVIDRLKEVVPVQADLKKLGYQRWGEFIEQRIQWCCRRVTTGDYELPFPRLRPYTFKDIKERKPRSGKRVVLPVEEGGEMGHPSLNLDVYDVDAVHAHSVSPTTVIDPALVTSRIEKAKGKSSAAGKRARGEKGERGVDKATLVDAADEVGLAGVETVDKETVAEKTFETKGTLVAIADYTLMMVRHEKILHKPNGLVGKKKELKTQVDSLTESGAAKAKDFQKLQRKLADAEGRLKEEVVRRKLMVSFVREQMTRLRKSRVAMMSKVGNALKEEFKRRMGVKLVDHLSRLSRHVKENAKVNRLSSMISQVTGRIALYENVEKDGYKVPAGTYEKLKEDLGGFEREFDELDVLEVTEEDFRYVPTVSMTSHDVVSMSIYILHFEGTNLGYATHGSRSRVGLWPVMRWRMMPTLTSRVLGSPLVPFCRC</sequence>
<protein>
    <submittedName>
        <fullName evidence="1">Uncharacterized protein</fullName>
    </submittedName>
</protein>
<accession>A0A087HBV2</accession>
<organism evidence="1 2">
    <name type="scientific">Arabis alpina</name>
    <name type="common">Alpine rock-cress</name>
    <dbReference type="NCBI Taxonomy" id="50452"/>
    <lineage>
        <taxon>Eukaryota</taxon>
        <taxon>Viridiplantae</taxon>
        <taxon>Streptophyta</taxon>
        <taxon>Embryophyta</taxon>
        <taxon>Tracheophyta</taxon>
        <taxon>Spermatophyta</taxon>
        <taxon>Magnoliopsida</taxon>
        <taxon>eudicotyledons</taxon>
        <taxon>Gunneridae</taxon>
        <taxon>Pentapetalae</taxon>
        <taxon>rosids</taxon>
        <taxon>malvids</taxon>
        <taxon>Brassicales</taxon>
        <taxon>Brassicaceae</taxon>
        <taxon>Arabideae</taxon>
        <taxon>Arabis</taxon>
    </lineage>
</organism>
<name>A0A087HBV2_ARAAL</name>
<proteinExistence type="predicted"/>
<gene>
    <name evidence="1" type="ordered locus">AALP_Aa3g265500</name>
</gene>
<dbReference type="Gramene" id="KFK39604">
    <property type="protein sequence ID" value="KFK39604"/>
    <property type="gene ID" value="AALP_AA3G265500"/>
</dbReference>
<evidence type="ECO:0000313" key="2">
    <source>
        <dbReference type="Proteomes" id="UP000029120"/>
    </source>
</evidence>
<evidence type="ECO:0000313" key="1">
    <source>
        <dbReference type="EMBL" id="KFK39604.1"/>
    </source>
</evidence>
<dbReference type="AlphaFoldDB" id="A0A087HBV2"/>
<dbReference type="Proteomes" id="UP000029120">
    <property type="component" value="Chromosome 3"/>
</dbReference>
<dbReference type="EMBL" id="CM002871">
    <property type="protein sequence ID" value="KFK39604.1"/>
    <property type="molecule type" value="Genomic_DNA"/>
</dbReference>
<reference evidence="2" key="1">
    <citation type="journal article" date="2015" name="Nat. Plants">
        <title>Genome expansion of Arabis alpina linked with retrotransposition and reduced symmetric DNA methylation.</title>
        <authorList>
            <person name="Willing E.M."/>
            <person name="Rawat V."/>
            <person name="Mandakova T."/>
            <person name="Maumus F."/>
            <person name="James G.V."/>
            <person name="Nordstroem K.J."/>
            <person name="Becker C."/>
            <person name="Warthmann N."/>
            <person name="Chica C."/>
            <person name="Szarzynska B."/>
            <person name="Zytnicki M."/>
            <person name="Albani M.C."/>
            <person name="Kiefer C."/>
            <person name="Bergonzi S."/>
            <person name="Castaings L."/>
            <person name="Mateos J.L."/>
            <person name="Berns M.C."/>
            <person name="Bujdoso N."/>
            <person name="Piofczyk T."/>
            <person name="de Lorenzo L."/>
            <person name="Barrero-Sicilia C."/>
            <person name="Mateos I."/>
            <person name="Piednoel M."/>
            <person name="Hagmann J."/>
            <person name="Chen-Min-Tao R."/>
            <person name="Iglesias-Fernandez R."/>
            <person name="Schuster S.C."/>
            <person name="Alonso-Blanco C."/>
            <person name="Roudier F."/>
            <person name="Carbonero P."/>
            <person name="Paz-Ares J."/>
            <person name="Davis S.J."/>
            <person name="Pecinka A."/>
            <person name="Quesneville H."/>
            <person name="Colot V."/>
            <person name="Lysak M.A."/>
            <person name="Weigel D."/>
            <person name="Coupland G."/>
            <person name="Schneeberger K."/>
        </authorList>
    </citation>
    <scope>NUCLEOTIDE SEQUENCE [LARGE SCALE GENOMIC DNA]</scope>
    <source>
        <strain evidence="2">cv. Pajares</strain>
    </source>
</reference>